<name>A0ABW3XNI3_9ACTN</name>
<feature type="domain" description="Transposase IS4 N-terminal" evidence="1">
    <location>
        <begin position="59"/>
        <end position="103"/>
    </location>
</feature>
<gene>
    <name evidence="2" type="ORF">ACFQ5X_30035</name>
</gene>
<sequence>MATGLPVGQKIDQDPTVCKGAPLGAQPAIAAASIVMSTPRPVSPRSRRRLLEPQFGDRIRLGVLTEEITPEVVDEVLGLTGRAERRRRLLPAHAVVYFVLCACSAAPTAQGRRDTGWSCGP</sequence>
<dbReference type="EMBL" id="JBHTMM010000046">
    <property type="protein sequence ID" value="MFD1310084.1"/>
    <property type="molecule type" value="Genomic_DNA"/>
</dbReference>
<keyword evidence="3" id="KW-1185">Reference proteome</keyword>
<protein>
    <submittedName>
        <fullName evidence="2">Transposase domain-containing protein</fullName>
    </submittedName>
</protein>
<dbReference type="InterPro" id="IPR024473">
    <property type="entry name" value="Transposases_IS4_N"/>
</dbReference>
<evidence type="ECO:0000313" key="2">
    <source>
        <dbReference type="EMBL" id="MFD1310084.1"/>
    </source>
</evidence>
<organism evidence="2 3">
    <name type="scientific">Streptomyces kaempferi</name>
    <dbReference type="NCBI Taxonomy" id="333725"/>
    <lineage>
        <taxon>Bacteria</taxon>
        <taxon>Bacillati</taxon>
        <taxon>Actinomycetota</taxon>
        <taxon>Actinomycetes</taxon>
        <taxon>Kitasatosporales</taxon>
        <taxon>Streptomycetaceae</taxon>
        <taxon>Streptomyces</taxon>
    </lineage>
</organism>
<accession>A0ABW3XNI3</accession>
<evidence type="ECO:0000313" key="3">
    <source>
        <dbReference type="Proteomes" id="UP001597058"/>
    </source>
</evidence>
<proteinExistence type="predicted"/>
<dbReference type="Proteomes" id="UP001597058">
    <property type="component" value="Unassembled WGS sequence"/>
</dbReference>
<comment type="caution">
    <text evidence="2">The sequence shown here is derived from an EMBL/GenBank/DDBJ whole genome shotgun (WGS) entry which is preliminary data.</text>
</comment>
<dbReference type="RefSeq" id="WP_381242195.1">
    <property type="nucleotide sequence ID" value="NZ_JBHSKH010000110.1"/>
</dbReference>
<dbReference type="Pfam" id="PF13006">
    <property type="entry name" value="Nterm_IS4"/>
    <property type="match status" value="1"/>
</dbReference>
<evidence type="ECO:0000259" key="1">
    <source>
        <dbReference type="Pfam" id="PF13006"/>
    </source>
</evidence>
<reference evidence="3" key="1">
    <citation type="journal article" date="2019" name="Int. J. Syst. Evol. Microbiol.">
        <title>The Global Catalogue of Microorganisms (GCM) 10K type strain sequencing project: providing services to taxonomists for standard genome sequencing and annotation.</title>
        <authorList>
            <consortium name="The Broad Institute Genomics Platform"/>
            <consortium name="The Broad Institute Genome Sequencing Center for Infectious Disease"/>
            <person name="Wu L."/>
            <person name="Ma J."/>
        </authorList>
    </citation>
    <scope>NUCLEOTIDE SEQUENCE [LARGE SCALE GENOMIC DNA]</scope>
    <source>
        <strain evidence="3">CGMCC 4.7020</strain>
    </source>
</reference>